<dbReference type="CDD" id="cd04301">
    <property type="entry name" value="NAT_SF"/>
    <property type="match status" value="1"/>
</dbReference>
<dbReference type="PANTHER" id="PTHR43617">
    <property type="entry name" value="L-AMINO ACID N-ACETYLTRANSFERASE"/>
    <property type="match status" value="1"/>
</dbReference>
<dbReference type="RefSeq" id="WP_199574683.1">
    <property type="nucleotide sequence ID" value="NZ_JAENBO010000001.1"/>
</dbReference>
<dbReference type="Gene3D" id="3.40.630.30">
    <property type="match status" value="1"/>
</dbReference>
<dbReference type="InterPro" id="IPR016181">
    <property type="entry name" value="Acyl_CoA_acyltransferase"/>
</dbReference>
<dbReference type="InterPro" id="IPR000182">
    <property type="entry name" value="GNAT_dom"/>
</dbReference>
<reference evidence="2 3" key="1">
    <citation type="journal article" date="2021" name="Int. J. Syst. Evol. Microbiol.">
        <title>Streptococcus vicugnae sp. nov., isolated from faeces of alpacas (Vicugna pacos) and cattle (Bos taurus), Streptococcus zalophi sp. nov., and Streptococcus pacificus sp. nov., isolated from respiratory tract of California sea lions (Zalophus californianus).</title>
        <authorList>
            <person name="Volokhov D.V."/>
            <person name="Zagorodnyaya T.A."/>
            <person name="Shen Z."/>
            <person name="Blom J."/>
            <person name="Furtak V.A."/>
            <person name="Eisenberg T."/>
            <person name="Fan P."/>
            <person name="Jeong K.C."/>
            <person name="Gao Y."/>
            <person name="Zhang S."/>
            <person name="Amselle M."/>
        </authorList>
    </citation>
    <scope>NUCLEOTIDE SEQUENCE [LARGE SCALE GENOMIC DNA]</scope>
    <source>
        <strain evidence="2 3">CSL7591</strain>
    </source>
</reference>
<comment type="caution">
    <text evidence="2">The sequence shown here is derived from an EMBL/GenBank/DDBJ whole genome shotgun (WGS) entry which is preliminary data.</text>
</comment>
<proteinExistence type="predicted"/>
<dbReference type="PROSITE" id="PS51186">
    <property type="entry name" value="GNAT"/>
    <property type="match status" value="1"/>
</dbReference>
<protein>
    <submittedName>
        <fullName evidence="2">GNAT family N-acetyltransferase</fullName>
    </submittedName>
</protein>
<evidence type="ECO:0000313" key="2">
    <source>
        <dbReference type="EMBL" id="MBJ8325107.1"/>
    </source>
</evidence>
<dbReference type="SUPFAM" id="SSF55729">
    <property type="entry name" value="Acyl-CoA N-acyltransferases (Nat)"/>
    <property type="match status" value="1"/>
</dbReference>
<evidence type="ECO:0000259" key="1">
    <source>
        <dbReference type="PROSITE" id="PS51186"/>
    </source>
</evidence>
<gene>
    <name evidence="2" type="ORF">JHK62_00225</name>
</gene>
<dbReference type="Pfam" id="PF00583">
    <property type="entry name" value="Acetyltransf_1"/>
    <property type="match status" value="1"/>
</dbReference>
<sequence length="173" mass="19395">MPAVEIDFSVAEITDGPSLIAFLNSVGKQTDYMTLDETGIKMSLSEMTTFIEESQAAQNRLYLLAKANQDVVGLLNISNDSHDRVAHIGELFIVVDKDYQGYGLGQLLMAEAMDWAKNDSQLRRLELTVQKRNLVAIHLYQKYGFIIEGTKQRGAKTKNGEFLDVYLMGKLID</sequence>
<dbReference type="Proteomes" id="UP000653045">
    <property type="component" value="Unassembled WGS sequence"/>
</dbReference>
<name>A0ABS0ZGE3_9STRE</name>
<feature type="domain" description="N-acetyltransferase" evidence="1">
    <location>
        <begin position="6"/>
        <end position="173"/>
    </location>
</feature>
<accession>A0ABS0ZGE3</accession>
<dbReference type="EMBL" id="JAENBO010000001">
    <property type="protein sequence ID" value="MBJ8325107.1"/>
    <property type="molecule type" value="Genomic_DNA"/>
</dbReference>
<dbReference type="InterPro" id="IPR050276">
    <property type="entry name" value="MshD_Acetyltransferase"/>
</dbReference>
<dbReference type="PANTHER" id="PTHR43617:SF34">
    <property type="entry name" value="PUTATIVE-RELATED"/>
    <property type="match status" value="1"/>
</dbReference>
<evidence type="ECO:0000313" key="3">
    <source>
        <dbReference type="Proteomes" id="UP000653045"/>
    </source>
</evidence>
<organism evidence="2 3">
    <name type="scientific">Streptococcus pacificus</name>
    <dbReference type="NCBI Taxonomy" id="2740577"/>
    <lineage>
        <taxon>Bacteria</taxon>
        <taxon>Bacillati</taxon>
        <taxon>Bacillota</taxon>
        <taxon>Bacilli</taxon>
        <taxon>Lactobacillales</taxon>
        <taxon>Streptococcaceae</taxon>
        <taxon>Streptococcus</taxon>
    </lineage>
</organism>
<keyword evidence="3" id="KW-1185">Reference proteome</keyword>